<feature type="region of interest" description="Disordered" evidence="2">
    <location>
        <begin position="1"/>
        <end position="21"/>
    </location>
</feature>
<evidence type="ECO:0000256" key="2">
    <source>
        <dbReference type="SAM" id="MobiDB-lite"/>
    </source>
</evidence>
<accession>A0ABS6MP71</accession>
<dbReference type="Pfam" id="PF04352">
    <property type="entry name" value="ProQ"/>
    <property type="match status" value="1"/>
</dbReference>
<evidence type="ECO:0000259" key="3">
    <source>
        <dbReference type="SMART" id="SM00945"/>
    </source>
</evidence>
<keyword evidence="5" id="KW-1185">Reference proteome</keyword>
<dbReference type="InterPro" id="IPR016103">
    <property type="entry name" value="ProQ/FinO"/>
</dbReference>
<feature type="domain" description="ProQ/FinO" evidence="3">
    <location>
        <begin position="36"/>
        <end position="142"/>
    </location>
</feature>
<protein>
    <submittedName>
        <fullName evidence="4">ProQ/FinO family protein</fullName>
    </submittedName>
</protein>
<keyword evidence="1" id="KW-0694">RNA-binding</keyword>
<reference evidence="4 5" key="1">
    <citation type="submission" date="2021-06" db="EMBL/GenBank/DDBJ databases">
        <title>Rheinheimera indica sp. nov., isolated from deep-sea sediment.</title>
        <authorList>
            <person name="Wang Z."/>
            <person name="Zhang X.-Y."/>
        </authorList>
    </citation>
    <scope>NUCLEOTIDE SEQUENCE [LARGE SCALE GENOMIC DNA]</scope>
    <source>
        <strain evidence="4 5">SM2107</strain>
    </source>
</reference>
<organism evidence="4 5">
    <name type="scientific">Arsukibacterium indicum</name>
    <dbReference type="NCBI Taxonomy" id="2848612"/>
    <lineage>
        <taxon>Bacteria</taxon>
        <taxon>Pseudomonadati</taxon>
        <taxon>Pseudomonadota</taxon>
        <taxon>Gammaproteobacteria</taxon>
        <taxon>Chromatiales</taxon>
        <taxon>Chromatiaceae</taxon>
        <taxon>Arsukibacterium</taxon>
    </lineage>
</organism>
<dbReference type="Proteomes" id="UP000704611">
    <property type="component" value="Unassembled WGS sequence"/>
</dbReference>
<dbReference type="RefSeq" id="WP_057787570.1">
    <property type="nucleotide sequence ID" value="NZ_JAHRID010000008.1"/>
</dbReference>
<dbReference type="SUPFAM" id="SSF48657">
    <property type="entry name" value="FinO-like"/>
    <property type="match status" value="1"/>
</dbReference>
<dbReference type="Gene3D" id="1.10.1710.10">
    <property type="entry name" value="ProQ/FinO domain"/>
    <property type="match status" value="1"/>
</dbReference>
<dbReference type="SMART" id="SM00945">
    <property type="entry name" value="ProQ"/>
    <property type="match status" value="1"/>
</dbReference>
<dbReference type="InterPro" id="IPR036442">
    <property type="entry name" value="ProQ/FinO_sf"/>
</dbReference>
<feature type="compositionally biased region" description="Low complexity" evidence="2">
    <location>
        <begin position="7"/>
        <end position="21"/>
    </location>
</feature>
<sequence>MHKVQQSYKAKNLSSLKSSTNSYESRKVTRSEYEYLKLGQVMKRLYGLGFKVKWNKPLSKSIYREIRENVSKDEISSRDLYNAIGYHVRSIKYLLKMRPGHGRFNIYGKKVDEVTSEESKNALGQLLSYHSEFMRKRKQKSSKIAGTKKAARAEKR</sequence>
<dbReference type="EMBL" id="JAHRID010000008">
    <property type="protein sequence ID" value="MBV2130629.1"/>
    <property type="molecule type" value="Genomic_DNA"/>
</dbReference>
<gene>
    <name evidence="4" type="ORF">KQY15_16155</name>
</gene>
<evidence type="ECO:0000313" key="5">
    <source>
        <dbReference type="Proteomes" id="UP000704611"/>
    </source>
</evidence>
<proteinExistence type="predicted"/>
<name>A0ABS6MP71_9GAMM</name>
<evidence type="ECO:0000256" key="1">
    <source>
        <dbReference type="ARBA" id="ARBA00022884"/>
    </source>
</evidence>
<evidence type="ECO:0000313" key="4">
    <source>
        <dbReference type="EMBL" id="MBV2130629.1"/>
    </source>
</evidence>
<comment type="caution">
    <text evidence="4">The sequence shown here is derived from an EMBL/GenBank/DDBJ whole genome shotgun (WGS) entry which is preliminary data.</text>
</comment>